<gene>
    <name evidence="2" type="ORF">J1605_023382</name>
</gene>
<sequence>MLFLRSVRWFGRRVKASGTERRRSRLGGDSVGTRRPPHTARPRTGGAGLRRRIRGARKERGFTPELSLCSPTGPPGRPVGAGRQPIRCREASSGVSAQAPWASRGRRGGAACGAQALLGSQRDARRPCRPRGTAARQAQGAEVASKAPELLVAREDQVALKARVFPGARKPGVGLAEEEQRWEALLQALRVGGRHVP</sequence>
<evidence type="ECO:0000313" key="2">
    <source>
        <dbReference type="EMBL" id="KAJ8786821.1"/>
    </source>
</evidence>
<name>A0AB34H200_ESCRO</name>
<evidence type="ECO:0000256" key="1">
    <source>
        <dbReference type="SAM" id="MobiDB-lite"/>
    </source>
</evidence>
<keyword evidence="3" id="KW-1185">Reference proteome</keyword>
<feature type="region of interest" description="Disordered" evidence="1">
    <location>
        <begin position="17"/>
        <end position="49"/>
    </location>
</feature>
<dbReference type="Proteomes" id="UP001159641">
    <property type="component" value="Unassembled WGS sequence"/>
</dbReference>
<protein>
    <submittedName>
        <fullName evidence="2">Uncharacterized protein</fullName>
    </submittedName>
</protein>
<comment type="caution">
    <text evidence="2">The sequence shown here is derived from an EMBL/GenBank/DDBJ whole genome shotgun (WGS) entry which is preliminary data.</text>
</comment>
<proteinExistence type="predicted"/>
<accession>A0AB34H200</accession>
<dbReference type="AlphaFoldDB" id="A0AB34H200"/>
<reference evidence="2 3" key="1">
    <citation type="submission" date="2022-11" db="EMBL/GenBank/DDBJ databases">
        <title>Whole genome sequence of Eschrichtius robustus ER-17-0199.</title>
        <authorList>
            <person name="Bruniche-Olsen A."/>
            <person name="Black A.N."/>
            <person name="Fields C.J."/>
            <person name="Walden K."/>
            <person name="Dewoody J.A."/>
        </authorList>
    </citation>
    <scope>NUCLEOTIDE SEQUENCE [LARGE SCALE GENOMIC DNA]</scope>
    <source>
        <strain evidence="2">ER-17-0199</strain>
        <tissue evidence="2">Blubber</tissue>
    </source>
</reference>
<evidence type="ECO:0000313" key="3">
    <source>
        <dbReference type="Proteomes" id="UP001159641"/>
    </source>
</evidence>
<organism evidence="2 3">
    <name type="scientific">Eschrichtius robustus</name>
    <name type="common">California gray whale</name>
    <name type="synonym">Eschrichtius gibbosus</name>
    <dbReference type="NCBI Taxonomy" id="9764"/>
    <lineage>
        <taxon>Eukaryota</taxon>
        <taxon>Metazoa</taxon>
        <taxon>Chordata</taxon>
        <taxon>Craniata</taxon>
        <taxon>Vertebrata</taxon>
        <taxon>Euteleostomi</taxon>
        <taxon>Mammalia</taxon>
        <taxon>Eutheria</taxon>
        <taxon>Laurasiatheria</taxon>
        <taxon>Artiodactyla</taxon>
        <taxon>Whippomorpha</taxon>
        <taxon>Cetacea</taxon>
        <taxon>Mysticeti</taxon>
        <taxon>Eschrichtiidae</taxon>
        <taxon>Eschrichtius</taxon>
    </lineage>
</organism>
<dbReference type="EMBL" id="JAIQCJ010001950">
    <property type="protein sequence ID" value="KAJ8786821.1"/>
    <property type="molecule type" value="Genomic_DNA"/>
</dbReference>
<feature type="region of interest" description="Disordered" evidence="1">
    <location>
        <begin position="118"/>
        <end position="145"/>
    </location>
</feature>